<organism evidence="4 5">
    <name type="scientific">Streptosporangium carneum</name>
    <dbReference type="NCBI Taxonomy" id="47481"/>
    <lineage>
        <taxon>Bacteria</taxon>
        <taxon>Bacillati</taxon>
        <taxon>Actinomycetota</taxon>
        <taxon>Actinomycetes</taxon>
        <taxon>Streptosporangiales</taxon>
        <taxon>Streptosporangiaceae</taxon>
        <taxon>Streptosporangium</taxon>
    </lineage>
</organism>
<comment type="similarity">
    <text evidence="1">Belongs to the YciI family.</text>
</comment>
<dbReference type="PANTHER" id="PTHR33606">
    <property type="entry name" value="PROTEIN YCII"/>
    <property type="match status" value="1"/>
</dbReference>
<evidence type="ECO:0000313" key="5">
    <source>
        <dbReference type="Proteomes" id="UP001143474"/>
    </source>
</evidence>
<dbReference type="EMBL" id="BSEV01000008">
    <property type="protein sequence ID" value="GLK10533.1"/>
    <property type="molecule type" value="Genomic_DNA"/>
</dbReference>
<evidence type="ECO:0000259" key="3">
    <source>
        <dbReference type="Pfam" id="PF03795"/>
    </source>
</evidence>
<comment type="caution">
    <text evidence="4">The sequence shown here is derived from an EMBL/GenBank/DDBJ whole genome shotgun (WGS) entry which is preliminary data.</text>
</comment>
<evidence type="ECO:0000256" key="1">
    <source>
        <dbReference type="ARBA" id="ARBA00007689"/>
    </source>
</evidence>
<dbReference type="RefSeq" id="WP_271218952.1">
    <property type="nucleotide sequence ID" value="NZ_BAAAVD010000055.1"/>
</dbReference>
<dbReference type="InterPro" id="IPR005545">
    <property type="entry name" value="YCII"/>
</dbReference>
<sequence>MEYFVYGRDRPGAFGLKMSLNDDHWSFMDGYGELLVARGPTLTGDGEEAESTGSLHIVDLPDAEAARAFAYEEPYHRAGVFESVLLCRFRNILGRTMWDFTEAVDGYGRFLVITMGESTPAPVASEHMIVCGELLALDREARLGWAAAVEAPDREAAATLLPADGGGRTETHHWRFGGRPAPLPSRPKAKDSLT</sequence>
<feature type="domain" description="YCII-related" evidence="3">
    <location>
        <begin position="1"/>
        <end position="89"/>
    </location>
</feature>
<dbReference type="Proteomes" id="UP001143474">
    <property type="component" value="Unassembled WGS sequence"/>
</dbReference>
<evidence type="ECO:0000313" key="4">
    <source>
        <dbReference type="EMBL" id="GLK10533.1"/>
    </source>
</evidence>
<proteinExistence type="inferred from homology"/>
<dbReference type="Gene3D" id="3.30.70.1060">
    <property type="entry name" value="Dimeric alpha+beta barrel"/>
    <property type="match status" value="1"/>
</dbReference>
<dbReference type="AlphaFoldDB" id="A0A9W6I2K2"/>
<evidence type="ECO:0000256" key="2">
    <source>
        <dbReference type="SAM" id="MobiDB-lite"/>
    </source>
</evidence>
<dbReference type="InterPro" id="IPR011008">
    <property type="entry name" value="Dimeric_a/b-barrel"/>
</dbReference>
<dbReference type="Pfam" id="PF03795">
    <property type="entry name" value="YCII"/>
    <property type="match status" value="1"/>
</dbReference>
<reference evidence="4" key="2">
    <citation type="submission" date="2023-01" db="EMBL/GenBank/DDBJ databases">
        <authorList>
            <person name="Sun Q."/>
            <person name="Evtushenko L."/>
        </authorList>
    </citation>
    <scope>NUCLEOTIDE SEQUENCE</scope>
    <source>
        <strain evidence="4">VKM Ac-2007</strain>
    </source>
</reference>
<reference evidence="4" key="1">
    <citation type="journal article" date="2014" name="Int. J. Syst. Evol. Microbiol.">
        <title>Complete genome sequence of Corynebacterium casei LMG S-19264T (=DSM 44701T), isolated from a smear-ripened cheese.</title>
        <authorList>
            <consortium name="US DOE Joint Genome Institute (JGI-PGF)"/>
            <person name="Walter F."/>
            <person name="Albersmeier A."/>
            <person name="Kalinowski J."/>
            <person name="Ruckert C."/>
        </authorList>
    </citation>
    <scope>NUCLEOTIDE SEQUENCE</scope>
    <source>
        <strain evidence="4">VKM Ac-2007</strain>
    </source>
</reference>
<dbReference type="PANTHER" id="PTHR33606:SF3">
    <property type="entry name" value="PROTEIN YCII"/>
    <property type="match status" value="1"/>
</dbReference>
<gene>
    <name evidence="4" type="ORF">GCM10017600_39390</name>
</gene>
<dbReference type="SUPFAM" id="SSF54909">
    <property type="entry name" value="Dimeric alpha+beta barrel"/>
    <property type="match status" value="1"/>
</dbReference>
<keyword evidence="5" id="KW-1185">Reference proteome</keyword>
<dbReference type="InterPro" id="IPR051807">
    <property type="entry name" value="Sec-metab_biosynth-assoc"/>
</dbReference>
<feature type="region of interest" description="Disordered" evidence="2">
    <location>
        <begin position="161"/>
        <end position="194"/>
    </location>
</feature>
<name>A0A9W6I2K2_9ACTN</name>
<protein>
    <recommendedName>
        <fullName evidence="3">YCII-related domain-containing protein</fullName>
    </recommendedName>
</protein>
<accession>A0A9W6I2K2</accession>